<dbReference type="SUPFAM" id="SSF52833">
    <property type="entry name" value="Thioredoxin-like"/>
    <property type="match status" value="1"/>
</dbReference>
<dbReference type="InterPro" id="IPR023205">
    <property type="entry name" value="DsbA/DsbL"/>
</dbReference>
<dbReference type="CDD" id="cd03019">
    <property type="entry name" value="DsbA_DsbA"/>
    <property type="match status" value="1"/>
</dbReference>
<accession>A0A1W6L3F9</accession>
<evidence type="ECO:0000256" key="4">
    <source>
        <dbReference type="ARBA" id="ARBA00022764"/>
    </source>
</evidence>
<dbReference type="InterPro" id="IPR017937">
    <property type="entry name" value="Thioredoxin_CS"/>
</dbReference>
<name>A0A1W6L3F9_9BURK</name>
<dbReference type="InterPro" id="IPR001853">
    <property type="entry name" value="DSBA-like_thioredoxin_dom"/>
</dbReference>
<dbReference type="GO" id="GO:0042597">
    <property type="term" value="C:periplasmic space"/>
    <property type="evidence" value="ECO:0007669"/>
    <property type="project" value="UniProtKB-SubCell"/>
</dbReference>
<dbReference type="RefSeq" id="WP_085749062.1">
    <property type="nucleotide sequence ID" value="NZ_BSPR01000012.1"/>
</dbReference>
<organism evidence="8 9">
    <name type="scientific">Piscinibacter gummiphilus</name>
    <dbReference type="NCBI Taxonomy" id="946333"/>
    <lineage>
        <taxon>Bacteria</taxon>
        <taxon>Pseudomonadati</taxon>
        <taxon>Pseudomonadota</taxon>
        <taxon>Betaproteobacteria</taxon>
        <taxon>Burkholderiales</taxon>
        <taxon>Sphaerotilaceae</taxon>
        <taxon>Piscinibacter</taxon>
    </lineage>
</organism>
<keyword evidence="5 7" id="KW-1015">Disulfide bond</keyword>
<evidence type="ECO:0000256" key="3">
    <source>
        <dbReference type="ARBA" id="ARBA00022729"/>
    </source>
</evidence>
<dbReference type="Gene3D" id="3.40.30.10">
    <property type="entry name" value="Glutaredoxin"/>
    <property type="match status" value="1"/>
</dbReference>
<keyword evidence="6" id="KW-0676">Redox-active center</keyword>
<dbReference type="KEGG" id="rgu:A4W93_02150"/>
<dbReference type="PANTHER" id="PTHR35891">
    <property type="entry name" value="THIOL:DISULFIDE INTERCHANGE PROTEIN DSBA"/>
    <property type="match status" value="1"/>
</dbReference>
<dbReference type="GO" id="GO:0015036">
    <property type="term" value="F:disulfide oxidoreductase activity"/>
    <property type="evidence" value="ECO:0007669"/>
    <property type="project" value="UniProtKB-ARBA"/>
</dbReference>
<dbReference type="PROSITE" id="PS00194">
    <property type="entry name" value="THIOREDOXIN_1"/>
    <property type="match status" value="1"/>
</dbReference>
<dbReference type="EMBL" id="CP015118">
    <property type="protein sequence ID" value="ARN18819.1"/>
    <property type="molecule type" value="Genomic_DNA"/>
</dbReference>
<evidence type="ECO:0000313" key="8">
    <source>
        <dbReference type="EMBL" id="ARN18819.1"/>
    </source>
</evidence>
<proteinExistence type="inferred from homology"/>
<evidence type="ECO:0000313" key="9">
    <source>
        <dbReference type="Proteomes" id="UP000193427"/>
    </source>
</evidence>
<dbReference type="InterPro" id="IPR050824">
    <property type="entry name" value="Thiol_disulfide_DsbA"/>
</dbReference>
<dbReference type="Proteomes" id="UP000193427">
    <property type="component" value="Chromosome"/>
</dbReference>
<dbReference type="OrthoDB" id="9784896at2"/>
<dbReference type="InterPro" id="IPR036249">
    <property type="entry name" value="Thioredoxin-like_sf"/>
</dbReference>
<dbReference type="PIRSF" id="PIRSF001488">
    <property type="entry name" value="Tdi_protein"/>
    <property type="match status" value="1"/>
</dbReference>
<gene>
    <name evidence="8" type="ORF">A4W93_02150</name>
</gene>
<evidence type="ECO:0000256" key="1">
    <source>
        <dbReference type="ARBA" id="ARBA00004418"/>
    </source>
</evidence>
<dbReference type="PANTHER" id="PTHR35891:SF3">
    <property type="entry name" value="THIOL:DISULFIDE INTERCHANGE PROTEIN DSBL"/>
    <property type="match status" value="1"/>
</dbReference>
<keyword evidence="9" id="KW-1185">Reference proteome</keyword>
<evidence type="ECO:0000256" key="7">
    <source>
        <dbReference type="PIRNR" id="PIRNR001488"/>
    </source>
</evidence>
<reference evidence="8 9" key="1">
    <citation type="submission" date="2016-04" db="EMBL/GenBank/DDBJ databases">
        <title>Complete genome sequence of natural rubber-degrading, novel Gram-negative bacterium, Rhizobacter gummiphilus strain NS21.</title>
        <authorList>
            <person name="Tabata M."/>
            <person name="Kasai D."/>
            <person name="Fukuda M."/>
        </authorList>
    </citation>
    <scope>NUCLEOTIDE SEQUENCE [LARGE SCALE GENOMIC DNA]</scope>
    <source>
        <strain evidence="8 9">NS21</strain>
    </source>
</reference>
<comment type="subcellular location">
    <subcellularLocation>
        <location evidence="1 7">Periplasm</location>
    </subcellularLocation>
</comment>
<protein>
    <recommendedName>
        <fullName evidence="7">Thiol:disulfide interchange protein</fullName>
    </recommendedName>
</protein>
<keyword evidence="4 7" id="KW-0574">Periplasm</keyword>
<evidence type="ECO:0000256" key="2">
    <source>
        <dbReference type="ARBA" id="ARBA00005791"/>
    </source>
</evidence>
<dbReference type="Pfam" id="PF01323">
    <property type="entry name" value="DSBA"/>
    <property type="match status" value="1"/>
</dbReference>
<dbReference type="PROSITE" id="PS51352">
    <property type="entry name" value="THIOREDOXIN_2"/>
    <property type="match status" value="1"/>
</dbReference>
<dbReference type="STRING" id="946333.A4W93_02150"/>
<comment type="similarity">
    <text evidence="2">Belongs to the thioredoxin family. DsbA subfamily.</text>
</comment>
<evidence type="ECO:0000256" key="6">
    <source>
        <dbReference type="ARBA" id="ARBA00023284"/>
    </source>
</evidence>
<keyword evidence="3" id="KW-0732">Signal</keyword>
<evidence type="ECO:0000256" key="5">
    <source>
        <dbReference type="ARBA" id="ARBA00023157"/>
    </source>
</evidence>
<dbReference type="AlphaFoldDB" id="A0A1W6L3F9"/>
<sequence>MKRRDFSARLAGLGLGSTVLATPLLAQAQAQIKDSDYVKLSQPLSVEKGKIEVLEFFWYGCPHCFAFEPSLDAWQKKLPADVAFRRVPVAFRESFSIHQRLFYAIEAMGKVEELHRKVFQAIHVERQKLDKEEDILAFVQKNGVDPVKFKEVFTSFTVATKAKQATRLVDAYKIDGVPALGIHGRFFTSGQLAGSPDRALVVAEALVDRVRKGG</sequence>
<dbReference type="InterPro" id="IPR013766">
    <property type="entry name" value="Thioredoxin_domain"/>
</dbReference>